<comment type="function">
    <text evidence="12">Responsible for the post-translational oxidative deamination of peptidyl lysine residues in precursors to fibrous collagen and elastin. Regulator of Ras expression. May play a role in tumor suppression. Plays a role in the aortic wall architecture.</text>
</comment>
<dbReference type="InterPro" id="IPR050912">
    <property type="entry name" value="LOX-like_protein"/>
</dbReference>
<dbReference type="EMBL" id="KE161143">
    <property type="protein sequence ID" value="EPQ02011.1"/>
    <property type="molecule type" value="Genomic_DNA"/>
</dbReference>
<keyword evidence="9 14" id="KW-0560">Oxidoreductase</keyword>
<dbReference type="GO" id="GO:0005615">
    <property type="term" value="C:extracellular space"/>
    <property type="evidence" value="ECO:0007669"/>
    <property type="project" value="UniProtKB-UniRule"/>
</dbReference>
<accession>S7MEA3</accession>
<evidence type="ECO:0000256" key="11">
    <source>
        <dbReference type="ARBA" id="ARBA00023157"/>
    </source>
</evidence>
<keyword evidence="8 14" id="KW-0801">TPQ</keyword>
<evidence type="ECO:0000256" key="1">
    <source>
        <dbReference type="ARBA" id="ARBA00001935"/>
    </source>
</evidence>
<dbReference type="EC" id="1.4.3.13" evidence="14"/>
<dbReference type="InterPro" id="IPR019828">
    <property type="entry name" value="Lysyl_oxidase_CS"/>
</dbReference>
<evidence type="ECO:0000256" key="7">
    <source>
        <dbReference type="ARBA" id="ARBA00022723"/>
    </source>
</evidence>
<dbReference type="PANTHER" id="PTHR45817">
    <property type="entry name" value="LYSYL OXIDASE-LIKE-RELATED"/>
    <property type="match status" value="1"/>
</dbReference>
<keyword evidence="16" id="KW-1185">Reference proteome</keyword>
<comment type="cofactor">
    <cofactor evidence="1 14">
        <name>Cu cation</name>
        <dbReference type="ChEBI" id="CHEBI:23378"/>
    </cofactor>
</comment>
<reference evidence="15 16" key="1">
    <citation type="journal article" date="2013" name="Nat. Commun.">
        <title>Genome analysis reveals insights into physiology and longevity of the Brandt's bat Myotis brandtii.</title>
        <authorList>
            <person name="Seim I."/>
            <person name="Fang X."/>
            <person name="Xiong Z."/>
            <person name="Lobanov A.V."/>
            <person name="Huang Z."/>
            <person name="Ma S."/>
            <person name="Feng Y."/>
            <person name="Turanov A.A."/>
            <person name="Zhu Y."/>
            <person name="Lenz T.L."/>
            <person name="Gerashchenko M.V."/>
            <person name="Fan D."/>
            <person name="Hee Yim S."/>
            <person name="Yao X."/>
            <person name="Jordan D."/>
            <person name="Xiong Y."/>
            <person name="Ma Y."/>
            <person name="Lyapunov A.N."/>
            <person name="Chen G."/>
            <person name="Kulakova O.I."/>
            <person name="Sun Y."/>
            <person name="Lee S.G."/>
            <person name="Bronson R.T."/>
            <person name="Moskalev A.A."/>
            <person name="Sunyaev S.R."/>
            <person name="Zhang G."/>
            <person name="Krogh A."/>
            <person name="Wang J."/>
            <person name="Gladyshev V.N."/>
        </authorList>
    </citation>
    <scope>NUCLEOTIDE SEQUENCE [LARGE SCALE GENOMIC DNA]</scope>
</reference>
<evidence type="ECO:0000313" key="16">
    <source>
        <dbReference type="Proteomes" id="UP000052978"/>
    </source>
</evidence>
<comment type="subcellular location">
    <subcellularLocation>
        <location evidence="2 14">Secreted</location>
        <location evidence="2 14">Extracellular space</location>
    </subcellularLocation>
</comment>
<evidence type="ECO:0000256" key="13">
    <source>
        <dbReference type="ARBA" id="ARBA00047861"/>
    </source>
</evidence>
<evidence type="ECO:0000256" key="12">
    <source>
        <dbReference type="ARBA" id="ARBA00046261"/>
    </source>
</evidence>
<dbReference type="AlphaFoldDB" id="S7MEA3"/>
<dbReference type="Pfam" id="PF01186">
    <property type="entry name" value="Lysyl_oxidase"/>
    <property type="match status" value="1"/>
</dbReference>
<dbReference type="PRINTS" id="PR00074">
    <property type="entry name" value="LYSYLOXIDASE"/>
</dbReference>
<evidence type="ECO:0000256" key="14">
    <source>
        <dbReference type="RuleBase" id="RU367046"/>
    </source>
</evidence>
<keyword evidence="10 14" id="KW-0186">Copper</keyword>
<dbReference type="InterPro" id="IPR001695">
    <property type="entry name" value="Lysyl_oxidase"/>
</dbReference>
<dbReference type="GO" id="GO:0004720">
    <property type="term" value="F:protein-lysine 6-oxidase activity"/>
    <property type="evidence" value="ECO:0007669"/>
    <property type="project" value="UniProtKB-UniRule"/>
</dbReference>
<evidence type="ECO:0000256" key="3">
    <source>
        <dbReference type="ARBA" id="ARBA00007492"/>
    </source>
</evidence>
<keyword evidence="6" id="KW-0765">Sulfation</keyword>
<name>S7MEA3_MYOBR</name>
<evidence type="ECO:0000256" key="9">
    <source>
        <dbReference type="ARBA" id="ARBA00023002"/>
    </source>
</evidence>
<keyword evidence="11" id="KW-1015">Disulfide bond</keyword>
<comment type="catalytic activity">
    <reaction evidence="13 14">
        <text>L-lysyl-[protein] + O2 + H2O = (S)-2-amino-6-oxohexanoyl-[protein] + H2O2 + NH4(+)</text>
        <dbReference type="Rhea" id="RHEA:24544"/>
        <dbReference type="Rhea" id="RHEA-COMP:9752"/>
        <dbReference type="Rhea" id="RHEA-COMP:12448"/>
        <dbReference type="ChEBI" id="CHEBI:15377"/>
        <dbReference type="ChEBI" id="CHEBI:15379"/>
        <dbReference type="ChEBI" id="CHEBI:16240"/>
        <dbReference type="ChEBI" id="CHEBI:28938"/>
        <dbReference type="ChEBI" id="CHEBI:29969"/>
        <dbReference type="ChEBI" id="CHEBI:131803"/>
        <dbReference type="EC" id="1.4.3.13"/>
    </reaction>
</comment>
<keyword evidence="4 14" id="KW-0886">LTQ</keyword>
<keyword evidence="5 14" id="KW-0964">Secreted</keyword>
<dbReference type="eggNOG" id="ENOG502QWQR">
    <property type="taxonomic scope" value="Eukaryota"/>
</dbReference>
<dbReference type="GO" id="GO:0005507">
    <property type="term" value="F:copper ion binding"/>
    <property type="evidence" value="ECO:0007669"/>
    <property type="project" value="UniProtKB-UniRule"/>
</dbReference>
<organism evidence="15 16">
    <name type="scientific">Myotis brandtii</name>
    <name type="common">Brandt's bat</name>
    <dbReference type="NCBI Taxonomy" id="109478"/>
    <lineage>
        <taxon>Eukaryota</taxon>
        <taxon>Metazoa</taxon>
        <taxon>Chordata</taxon>
        <taxon>Craniata</taxon>
        <taxon>Vertebrata</taxon>
        <taxon>Euteleostomi</taxon>
        <taxon>Mammalia</taxon>
        <taxon>Eutheria</taxon>
        <taxon>Laurasiatheria</taxon>
        <taxon>Chiroptera</taxon>
        <taxon>Yangochiroptera</taxon>
        <taxon>Vespertilionidae</taxon>
        <taxon>Myotis</taxon>
    </lineage>
</organism>
<evidence type="ECO:0000256" key="4">
    <source>
        <dbReference type="ARBA" id="ARBA00022477"/>
    </source>
</evidence>
<evidence type="ECO:0000256" key="2">
    <source>
        <dbReference type="ARBA" id="ARBA00004239"/>
    </source>
</evidence>
<evidence type="ECO:0000313" key="15">
    <source>
        <dbReference type="EMBL" id="EPQ02011.1"/>
    </source>
</evidence>
<gene>
    <name evidence="15" type="ORF">D623_10015779</name>
</gene>
<dbReference type="Proteomes" id="UP000052978">
    <property type="component" value="Unassembled WGS sequence"/>
</dbReference>
<evidence type="ECO:0000256" key="6">
    <source>
        <dbReference type="ARBA" id="ARBA00022641"/>
    </source>
</evidence>
<keyword evidence="7 14" id="KW-0479">Metal-binding</keyword>
<dbReference type="PROSITE" id="PS00926">
    <property type="entry name" value="LYSYL_OXIDASE"/>
    <property type="match status" value="1"/>
</dbReference>
<sequence length="320" mass="36794">MVGDDPYNPYKYSDDNPYYNYYDTYERPRPGSRYRPGYGTGYFQYGLPDLVPDPYYIQASTYVQKMSMYNLRCAAEENCLASSAYRADVRDYDHRVLLRFPQRVKNQGTSDFLPSRPRYSWEWHSCHQHYHSMDEFSHYDLLDANTQRRVAEGHKASFCLEDTSCDYGYHRRFACTAHTQGLSPGCYDTYNADIDCQWIDITDVAPGNYILKVSVNPSYLVPESDYSNNVVRCDIRYTGHHAYASGCTISPSEETHPHTENTLFTQKACVEAEYVKYAIRSVGDLVGAQTVGFPAAARVHDGVLEKFLEFLKVHSEKSLP</sequence>
<evidence type="ECO:0000256" key="10">
    <source>
        <dbReference type="ARBA" id="ARBA00023008"/>
    </source>
</evidence>
<dbReference type="GO" id="GO:0030199">
    <property type="term" value="P:collagen fibril organization"/>
    <property type="evidence" value="ECO:0007669"/>
    <property type="project" value="TreeGrafter"/>
</dbReference>
<comment type="PTM">
    <text evidence="14">The lysine tyrosylquinone cross-link (LTQ) is generated by condensation of the epsilon-amino group of a lysine with a topaquinone produced by oxidation of tyrosine.</text>
</comment>
<dbReference type="PANTHER" id="PTHR45817:SF6">
    <property type="entry name" value="PROTEIN-LYSINE 6-OXIDASE"/>
    <property type="match status" value="1"/>
</dbReference>
<comment type="function">
    <text evidence="14">Mediates the post-translational oxidative deamination of lysine residues on target proteins leading to the formation of deaminated lysine (allysine).</text>
</comment>
<proteinExistence type="inferred from homology"/>
<evidence type="ECO:0000256" key="5">
    <source>
        <dbReference type="ARBA" id="ARBA00022525"/>
    </source>
</evidence>
<comment type="similarity">
    <text evidence="3 14">Belongs to the lysyl oxidase family.</text>
</comment>
<evidence type="ECO:0000256" key="8">
    <source>
        <dbReference type="ARBA" id="ARBA00022772"/>
    </source>
</evidence>
<protein>
    <recommendedName>
        <fullName evidence="14">Lysyl oxidase homolog</fullName>
        <ecNumber evidence="14">1.4.3.13</ecNumber>
    </recommendedName>
</protein>